<dbReference type="EMBL" id="WEID01000057">
    <property type="protein sequence ID" value="KAB8133657.1"/>
    <property type="molecule type" value="Genomic_DNA"/>
</dbReference>
<comment type="caution">
    <text evidence="2">The sequence shown here is derived from an EMBL/GenBank/DDBJ whole genome shotgun (WGS) entry which is preliminary data.</text>
</comment>
<keyword evidence="3" id="KW-1185">Reference proteome</keyword>
<dbReference type="Proteomes" id="UP000480246">
    <property type="component" value="Unassembled WGS sequence"/>
</dbReference>
<name>A0A7C8GSP0_9BACI</name>
<dbReference type="AlphaFoldDB" id="A0A7C8GSP0"/>
<protein>
    <submittedName>
        <fullName evidence="2">Aldolase</fullName>
    </submittedName>
</protein>
<sequence>MNERAGKRFYHAFGLYIESDVDLPELSVVQGPVDRIDVSIEVKEMDVWNEFGETKSHFVVKEQRTLFHVPDTAIYLIENGRKITISPLDETKQDSIRLYLLGSCMGVLLMQRRTIPLHGSAIEIDGKAYAIVGDSGAGKSTLASAFMEKGYRLLSDDIVPITFSHDNQPIVVPSYPHQKLWLETLDHFGTDRSKLKPIIFREMKFAVPVTDKFSQDPLPLAGVFELSKTEEDQIMIHPVVQLAQFYLLYKHTYRHFLIQRAGLMDWHFQTVTKISNKIDIFQIQRPISRFTAEELMDVILTTIQKEELVHE</sequence>
<dbReference type="GO" id="GO:0005524">
    <property type="term" value="F:ATP binding"/>
    <property type="evidence" value="ECO:0007669"/>
    <property type="project" value="InterPro"/>
</dbReference>
<accession>A0A7C8GSP0</accession>
<dbReference type="Gene3D" id="3.40.50.300">
    <property type="entry name" value="P-loop containing nucleotide triphosphate hydrolases"/>
    <property type="match status" value="1"/>
</dbReference>
<dbReference type="OrthoDB" id="5430844at2"/>
<dbReference type="RefSeq" id="WP_153403756.1">
    <property type="nucleotide sequence ID" value="NZ_ML762431.1"/>
</dbReference>
<dbReference type="InterPro" id="IPR027417">
    <property type="entry name" value="P-loop_NTPase"/>
</dbReference>
<gene>
    <name evidence="2" type="ORF">F9U64_12205</name>
</gene>
<evidence type="ECO:0000259" key="1">
    <source>
        <dbReference type="Pfam" id="PF07475"/>
    </source>
</evidence>
<dbReference type="GO" id="GO:0000155">
    <property type="term" value="F:phosphorelay sensor kinase activity"/>
    <property type="evidence" value="ECO:0007669"/>
    <property type="project" value="InterPro"/>
</dbReference>
<organism evidence="2 3">
    <name type="scientific">Gracilibacillus oryzae</name>
    <dbReference type="NCBI Taxonomy" id="1672701"/>
    <lineage>
        <taxon>Bacteria</taxon>
        <taxon>Bacillati</taxon>
        <taxon>Bacillota</taxon>
        <taxon>Bacilli</taxon>
        <taxon>Bacillales</taxon>
        <taxon>Bacillaceae</taxon>
        <taxon>Gracilibacillus</taxon>
    </lineage>
</organism>
<dbReference type="GO" id="GO:0006109">
    <property type="term" value="P:regulation of carbohydrate metabolic process"/>
    <property type="evidence" value="ECO:0007669"/>
    <property type="project" value="InterPro"/>
</dbReference>
<dbReference type="SUPFAM" id="SSF53795">
    <property type="entry name" value="PEP carboxykinase-like"/>
    <property type="match status" value="1"/>
</dbReference>
<reference evidence="2 3" key="1">
    <citation type="submission" date="2019-10" db="EMBL/GenBank/DDBJ databases">
        <title>Gracilibacillus sp. nov. isolated from rice seeds.</title>
        <authorList>
            <person name="He S."/>
        </authorList>
    </citation>
    <scope>NUCLEOTIDE SEQUENCE [LARGE SCALE GENOMIC DNA]</scope>
    <source>
        <strain evidence="2 3">TD8</strain>
    </source>
</reference>
<feature type="domain" description="HPr kinase/phosphorylase C-terminal" evidence="1">
    <location>
        <begin position="116"/>
        <end position="165"/>
    </location>
</feature>
<dbReference type="InterPro" id="IPR011104">
    <property type="entry name" value="Hpr_kin/Pase_C"/>
</dbReference>
<evidence type="ECO:0000313" key="3">
    <source>
        <dbReference type="Proteomes" id="UP000480246"/>
    </source>
</evidence>
<evidence type="ECO:0000313" key="2">
    <source>
        <dbReference type="EMBL" id="KAB8133657.1"/>
    </source>
</evidence>
<dbReference type="Pfam" id="PF07475">
    <property type="entry name" value="Hpr_kinase_C"/>
    <property type="match status" value="1"/>
</dbReference>
<proteinExistence type="predicted"/>